<gene>
    <name evidence="11" type="ORF">M8C21_012985</name>
</gene>
<sequence length="463" mass="52480">MWEVRNEALVVTSLLVILGSILWYKLKVSNGAPPLPPGPISLPIVGYLPFVSPDFHTQLANMAQTYGPIFKFKLGSKLHIVVNTLELAKEVVRDQDEIFSNRDKSVAASVLTKGGQDIAFSDNNANWRKLRKISVHEMLSTKSLLATMSVRHEEVTKTVKNVFGKIGTKVSMRTIAFATETSVLSRTIWERVARDMEKQREELHKLFATIVEDRIKSNLKISQDEGENDFLQILLNHKDEKDGTTLNLHQIQLLLLDIMIAGTETTASTIEWAMASIIENPNIMKKVQDELAEIVGLNNMLEEYHLPKLQYLDATIKETLRLFPTVPFLLPRSPSKTCTVGGYTVPKGCTTLVNVWSIQRDARYWDNPLEFNPDRFLANNKFDFKGTNVLFMPFGSGRRLCPGVPLAEKMLMLTVGSLMHAFDWSFPKDEKHDLKEIWCFAVKKETPLIVIPHQRLPDASLYM</sequence>
<dbReference type="GO" id="GO:0004497">
    <property type="term" value="F:monooxygenase activity"/>
    <property type="evidence" value="ECO:0007669"/>
    <property type="project" value="UniProtKB-KW"/>
</dbReference>
<keyword evidence="12" id="KW-1185">Reference proteome</keyword>
<evidence type="ECO:0000256" key="4">
    <source>
        <dbReference type="ARBA" id="ARBA00022723"/>
    </source>
</evidence>
<accession>A0AAD5BQH8</accession>
<evidence type="ECO:0000256" key="6">
    <source>
        <dbReference type="ARBA" id="ARBA00023004"/>
    </source>
</evidence>
<dbReference type="PROSITE" id="PS00086">
    <property type="entry name" value="CYTOCHROME_P450"/>
    <property type="match status" value="1"/>
</dbReference>
<evidence type="ECO:0000256" key="1">
    <source>
        <dbReference type="ARBA" id="ARBA00001971"/>
    </source>
</evidence>
<keyword evidence="4 8" id="KW-0479">Metal-binding</keyword>
<keyword evidence="10" id="KW-0472">Membrane</keyword>
<evidence type="ECO:0000256" key="3">
    <source>
        <dbReference type="ARBA" id="ARBA00022617"/>
    </source>
</evidence>
<dbReference type="AlphaFoldDB" id="A0AAD5BQH8"/>
<dbReference type="EMBL" id="JAMZMK010011341">
    <property type="protein sequence ID" value="KAI7727605.1"/>
    <property type="molecule type" value="Genomic_DNA"/>
</dbReference>
<dbReference type="InterPro" id="IPR036396">
    <property type="entry name" value="Cyt_P450_sf"/>
</dbReference>
<evidence type="ECO:0000313" key="11">
    <source>
        <dbReference type="EMBL" id="KAI7727605.1"/>
    </source>
</evidence>
<keyword evidence="6 8" id="KW-0408">Iron</keyword>
<dbReference type="FunFam" id="1.10.630.10:FF:000126">
    <property type="entry name" value="Predicted protein"/>
    <property type="match status" value="1"/>
</dbReference>
<dbReference type="InterPro" id="IPR001128">
    <property type="entry name" value="Cyt_P450"/>
</dbReference>
<dbReference type="GO" id="GO:0005506">
    <property type="term" value="F:iron ion binding"/>
    <property type="evidence" value="ECO:0007669"/>
    <property type="project" value="InterPro"/>
</dbReference>
<dbReference type="PRINTS" id="PR00385">
    <property type="entry name" value="P450"/>
</dbReference>
<keyword evidence="5 9" id="KW-0560">Oxidoreductase</keyword>
<keyword evidence="10" id="KW-0812">Transmembrane</keyword>
<evidence type="ECO:0008006" key="13">
    <source>
        <dbReference type="Google" id="ProtNLM"/>
    </source>
</evidence>
<reference evidence="11" key="1">
    <citation type="submission" date="2022-06" db="EMBL/GenBank/DDBJ databases">
        <title>Uncovering the hologenomic basis of an extraordinary plant invasion.</title>
        <authorList>
            <person name="Bieker V.C."/>
            <person name="Martin M.D."/>
            <person name="Gilbert T."/>
            <person name="Hodgins K."/>
            <person name="Battlay P."/>
            <person name="Petersen B."/>
            <person name="Wilson J."/>
        </authorList>
    </citation>
    <scope>NUCLEOTIDE SEQUENCE</scope>
    <source>
        <strain evidence="11">AA19_3_7</strain>
        <tissue evidence="11">Leaf</tissue>
    </source>
</reference>
<comment type="caution">
    <text evidence="11">The sequence shown here is derived from an EMBL/GenBank/DDBJ whole genome shotgun (WGS) entry which is preliminary data.</text>
</comment>
<dbReference type="GO" id="GO:0016705">
    <property type="term" value="F:oxidoreductase activity, acting on paired donors, with incorporation or reduction of molecular oxygen"/>
    <property type="evidence" value="ECO:0007669"/>
    <property type="project" value="InterPro"/>
</dbReference>
<dbReference type="Proteomes" id="UP001206925">
    <property type="component" value="Unassembled WGS sequence"/>
</dbReference>
<dbReference type="Pfam" id="PF00067">
    <property type="entry name" value="p450"/>
    <property type="match status" value="1"/>
</dbReference>
<comment type="cofactor">
    <cofactor evidence="1 8">
        <name>heme</name>
        <dbReference type="ChEBI" id="CHEBI:30413"/>
    </cofactor>
</comment>
<evidence type="ECO:0000313" key="12">
    <source>
        <dbReference type="Proteomes" id="UP001206925"/>
    </source>
</evidence>
<evidence type="ECO:0000256" key="2">
    <source>
        <dbReference type="ARBA" id="ARBA00010617"/>
    </source>
</evidence>
<dbReference type="Gene3D" id="1.10.630.10">
    <property type="entry name" value="Cytochrome P450"/>
    <property type="match status" value="1"/>
</dbReference>
<dbReference type="PRINTS" id="PR00463">
    <property type="entry name" value="EP450I"/>
</dbReference>
<feature type="binding site" description="axial binding residue" evidence="8">
    <location>
        <position position="401"/>
    </location>
    <ligand>
        <name>heme</name>
        <dbReference type="ChEBI" id="CHEBI:30413"/>
    </ligand>
    <ligandPart>
        <name>Fe</name>
        <dbReference type="ChEBI" id="CHEBI:18248"/>
    </ligandPart>
</feature>
<evidence type="ECO:0000256" key="9">
    <source>
        <dbReference type="RuleBase" id="RU000461"/>
    </source>
</evidence>
<dbReference type="InterPro" id="IPR002401">
    <property type="entry name" value="Cyt_P450_E_grp-I"/>
</dbReference>
<dbReference type="PANTHER" id="PTHR47951:SF7">
    <property type="entry name" value="FLAVONOID 3',5'-HYDROXYLASE-LIKE ISOFORM X1"/>
    <property type="match status" value="1"/>
</dbReference>
<evidence type="ECO:0000256" key="8">
    <source>
        <dbReference type="PIRSR" id="PIRSR602401-1"/>
    </source>
</evidence>
<dbReference type="SUPFAM" id="SSF48264">
    <property type="entry name" value="Cytochrome P450"/>
    <property type="match status" value="1"/>
</dbReference>
<protein>
    <recommendedName>
        <fullName evidence="13">Cytochrome P450</fullName>
    </recommendedName>
</protein>
<comment type="similarity">
    <text evidence="2 9">Belongs to the cytochrome P450 family.</text>
</comment>
<keyword evidence="7 9" id="KW-0503">Monooxygenase</keyword>
<dbReference type="GO" id="GO:0020037">
    <property type="term" value="F:heme binding"/>
    <property type="evidence" value="ECO:0007669"/>
    <property type="project" value="InterPro"/>
</dbReference>
<feature type="transmembrane region" description="Helical" evidence="10">
    <location>
        <begin position="7"/>
        <end position="26"/>
    </location>
</feature>
<evidence type="ECO:0000256" key="10">
    <source>
        <dbReference type="SAM" id="Phobius"/>
    </source>
</evidence>
<organism evidence="11 12">
    <name type="scientific">Ambrosia artemisiifolia</name>
    <name type="common">Common ragweed</name>
    <dbReference type="NCBI Taxonomy" id="4212"/>
    <lineage>
        <taxon>Eukaryota</taxon>
        <taxon>Viridiplantae</taxon>
        <taxon>Streptophyta</taxon>
        <taxon>Embryophyta</taxon>
        <taxon>Tracheophyta</taxon>
        <taxon>Spermatophyta</taxon>
        <taxon>Magnoliopsida</taxon>
        <taxon>eudicotyledons</taxon>
        <taxon>Gunneridae</taxon>
        <taxon>Pentapetalae</taxon>
        <taxon>asterids</taxon>
        <taxon>campanulids</taxon>
        <taxon>Asterales</taxon>
        <taxon>Asteraceae</taxon>
        <taxon>Asteroideae</taxon>
        <taxon>Heliantheae alliance</taxon>
        <taxon>Heliantheae</taxon>
        <taxon>Ambrosia</taxon>
    </lineage>
</organism>
<proteinExistence type="inferred from homology"/>
<keyword evidence="10" id="KW-1133">Transmembrane helix</keyword>
<evidence type="ECO:0000256" key="7">
    <source>
        <dbReference type="ARBA" id="ARBA00023033"/>
    </source>
</evidence>
<dbReference type="PANTHER" id="PTHR47951">
    <property type="entry name" value="OS08G0547900 PROTEIN"/>
    <property type="match status" value="1"/>
</dbReference>
<evidence type="ECO:0000256" key="5">
    <source>
        <dbReference type="ARBA" id="ARBA00023002"/>
    </source>
</evidence>
<keyword evidence="3 8" id="KW-0349">Heme</keyword>
<dbReference type="InterPro" id="IPR017972">
    <property type="entry name" value="Cyt_P450_CS"/>
</dbReference>
<name>A0AAD5BQH8_AMBAR</name>